<protein>
    <recommendedName>
        <fullName evidence="5 6">Cell division protein FtsA</fullName>
    </recommendedName>
</protein>
<comment type="function">
    <text evidence="5 6">Cell division protein that is involved in the assembly of the Z ring. May serve as a membrane anchor for the Z ring.</text>
</comment>
<evidence type="ECO:0000313" key="9">
    <source>
        <dbReference type="Proteomes" id="UP000229901"/>
    </source>
</evidence>
<dbReference type="Proteomes" id="UP000229901">
    <property type="component" value="Unassembled WGS sequence"/>
</dbReference>
<dbReference type="InterPro" id="IPR050696">
    <property type="entry name" value="FtsA/MreB"/>
</dbReference>
<dbReference type="PANTHER" id="PTHR32432">
    <property type="entry name" value="CELL DIVISION PROTEIN FTSA-RELATED"/>
    <property type="match status" value="1"/>
</dbReference>
<feature type="domain" description="SHS2" evidence="7">
    <location>
        <begin position="13"/>
        <end position="204"/>
    </location>
</feature>
<dbReference type="SMART" id="SM00842">
    <property type="entry name" value="FtsA"/>
    <property type="match status" value="1"/>
</dbReference>
<proteinExistence type="inferred from homology"/>
<dbReference type="CDD" id="cd24048">
    <property type="entry name" value="ASKHA_NBD_FtsA"/>
    <property type="match status" value="1"/>
</dbReference>
<dbReference type="HAMAP" id="MF_02033">
    <property type="entry name" value="FtsA"/>
    <property type="match status" value="1"/>
</dbReference>
<comment type="subunit">
    <text evidence="5">Self-interacts. Interacts with FtsZ.</text>
</comment>
<dbReference type="Pfam" id="PF14450">
    <property type="entry name" value="FtsA"/>
    <property type="match status" value="1"/>
</dbReference>
<dbReference type="GO" id="GO:0009898">
    <property type="term" value="C:cytoplasmic side of plasma membrane"/>
    <property type="evidence" value="ECO:0007669"/>
    <property type="project" value="UniProtKB-UniRule"/>
</dbReference>
<evidence type="ECO:0000256" key="4">
    <source>
        <dbReference type="ARBA" id="ARBA00023306"/>
    </source>
</evidence>
<dbReference type="Gene3D" id="3.30.1490.110">
    <property type="match status" value="1"/>
</dbReference>
<dbReference type="InterPro" id="IPR020823">
    <property type="entry name" value="Cell_div_FtsA"/>
</dbReference>
<dbReference type="InterPro" id="IPR003494">
    <property type="entry name" value="SHS2_FtsA"/>
</dbReference>
<keyword evidence="4 5" id="KW-0131">Cell cycle</keyword>
<evidence type="ECO:0000256" key="1">
    <source>
        <dbReference type="ARBA" id="ARBA00022475"/>
    </source>
</evidence>
<sequence>MKLVSKTMPEELIAGLDIGSSQIRVVIGQFSRNQENQQLNIIGVVEVPSQGVSKGSVVSIEDTVSSISTALEKAERMIGLPIENVWISIGGVHINSQESNGVIAIPRTSGEIQEEDIERVIDAARSVAAPVNYDVLHVIPKSFTVDNQSGVKDPVGMTGLRLEVTTQVVRGLSSHIKNLTKCVYRTGLDINDIVLSSLAASEVILNVRQKELGVALVDIGASTTNVLVFEEGDVIHTAVLPIGADHITADLAIGLQTSIEVSERVKLEYGRATYEPIDKSEEINLRDLGGDDQVFSKQYITEIINARVEEIFEKVDNELQKINRSGLLPAGIVLIGGGAKLQGILELAKKKTMLPVAIGVVQNFNTAIDKVNDVVFVNSLGLVLWGYQMLDQKSKSKFNLGGKLQSAKDVVAGAKKWFKSLLS</sequence>
<dbReference type="Gene3D" id="3.30.420.40">
    <property type="match status" value="1"/>
</dbReference>
<evidence type="ECO:0000256" key="5">
    <source>
        <dbReference type="HAMAP-Rule" id="MF_02033"/>
    </source>
</evidence>
<evidence type="ECO:0000256" key="6">
    <source>
        <dbReference type="PIRNR" id="PIRNR003101"/>
    </source>
</evidence>
<accession>A0A2H0V5C5</accession>
<dbReference type="GO" id="GO:0032153">
    <property type="term" value="C:cell division site"/>
    <property type="evidence" value="ECO:0007669"/>
    <property type="project" value="UniProtKB-UniRule"/>
</dbReference>
<dbReference type="InterPro" id="IPR043129">
    <property type="entry name" value="ATPase_NBD"/>
</dbReference>
<name>A0A2H0V5C5_9BACT</name>
<evidence type="ECO:0000256" key="3">
    <source>
        <dbReference type="ARBA" id="ARBA00023136"/>
    </source>
</evidence>
<dbReference type="NCBIfam" id="TIGR01174">
    <property type="entry name" value="ftsA"/>
    <property type="match status" value="1"/>
</dbReference>
<evidence type="ECO:0000259" key="7">
    <source>
        <dbReference type="SMART" id="SM00842"/>
    </source>
</evidence>
<keyword evidence="2 5" id="KW-0132">Cell division</keyword>
<reference evidence="9" key="1">
    <citation type="submission" date="2017-09" db="EMBL/GenBank/DDBJ databases">
        <title>Depth-based differentiation of microbial function through sediment-hosted aquifers and enrichment of novel symbionts in the deep terrestrial subsurface.</title>
        <authorList>
            <person name="Probst A.J."/>
            <person name="Ladd B."/>
            <person name="Jarett J.K."/>
            <person name="Geller-Mcgrath D.E."/>
            <person name="Sieber C.M.K."/>
            <person name="Emerson J.B."/>
            <person name="Anantharaman K."/>
            <person name="Thomas B.C."/>
            <person name="Malmstrom R."/>
            <person name="Stieglmeier M."/>
            <person name="Klingl A."/>
            <person name="Woyke T."/>
            <person name="Ryan C.M."/>
            <person name="Banfield J.F."/>
        </authorList>
    </citation>
    <scope>NUCLEOTIDE SEQUENCE [LARGE SCALE GENOMIC DNA]</scope>
</reference>
<dbReference type="GO" id="GO:0043093">
    <property type="term" value="P:FtsZ-dependent cytokinesis"/>
    <property type="evidence" value="ECO:0007669"/>
    <property type="project" value="UniProtKB-UniRule"/>
</dbReference>
<organism evidence="8 9">
    <name type="scientific">Candidatus Falkowbacteria bacterium CG10_big_fil_rev_8_21_14_0_10_39_11</name>
    <dbReference type="NCBI Taxonomy" id="1974565"/>
    <lineage>
        <taxon>Bacteria</taxon>
        <taxon>Candidatus Falkowiibacteriota</taxon>
    </lineage>
</organism>
<keyword evidence="1 5" id="KW-1003">Cell membrane</keyword>
<dbReference type="EMBL" id="PFAP01000011">
    <property type="protein sequence ID" value="PIR94255.1"/>
    <property type="molecule type" value="Genomic_DNA"/>
</dbReference>
<evidence type="ECO:0000256" key="2">
    <source>
        <dbReference type="ARBA" id="ARBA00022618"/>
    </source>
</evidence>
<dbReference type="Pfam" id="PF02491">
    <property type="entry name" value="SHS2_FTSA"/>
    <property type="match status" value="1"/>
</dbReference>
<evidence type="ECO:0000313" key="8">
    <source>
        <dbReference type="EMBL" id="PIR94255.1"/>
    </source>
</evidence>
<dbReference type="PANTHER" id="PTHR32432:SF4">
    <property type="entry name" value="CELL DIVISION PROTEIN FTSA"/>
    <property type="match status" value="1"/>
</dbReference>
<gene>
    <name evidence="5 8" type="primary">ftsA</name>
    <name evidence="8" type="ORF">COT97_02060</name>
</gene>
<comment type="caution">
    <text evidence="8">The sequence shown here is derived from an EMBL/GenBank/DDBJ whole genome shotgun (WGS) entry which is preliminary data.</text>
</comment>
<dbReference type="SUPFAM" id="SSF53067">
    <property type="entry name" value="Actin-like ATPase domain"/>
    <property type="match status" value="2"/>
</dbReference>
<comment type="subcellular location">
    <subcellularLocation>
        <location evidence="5">Cell membrane</location>
        <topology evidence="5">Peripheral membrane protein</topology>
        <orientation evidence="5">Cytoplasmic side</orientation>
    </subcellularLocation>
    <text evidence="5">Localizes to the Z ring in an FtsZ-dependent manner. Targeted to the membrane through a conserved C-terminal amphipathic helix.</text>
</comment>
<dbReference type="AlphaFoldDB" id="A0A2H0V5C5"/>
<dbReference type="PIRSF" id="PIRSF003101">
    <property type="entry name" value="FtsA"/>
    <property type="match status" value="1"/>
</dbReference>
<comment type="similarity">
    <text evidence="5 6">Belongs to the FtsA/MreB family.</text>
</comment>
<keyword evidence="3 5" id="KW-0472">Membrane</keyword>